<keyword evidence="3" id="KW-1185">Reference proteome</keyword>
<accession>A0A8X7BX93</accession>
<reference evidence="2" key="1">
    <citation type="submission" date="2020-08" db="EMBL/GenBank/DDBJ databases">
        <title>Multicomponent nature underlies the extraordinary mechanical properties of spider dragline silk.</title>
        <authorList>
            <person name="Kono N."/>
            <person name="Nakamura H."/>
            <person name="Mori M."/>
            <person name="Yoshida Y."/>
            <person name="Ohtoshi R."/>
            <person name="Malay A.D."/>
            <person name="Moran D.A.P."/>
            <person name="Tomita M."/>
            <person name="Numata K."/>
            <person name="Arakawa K."/>
        </authorList>
    </citation>
    <scope>NUCLEOTIDE SEQUENCE</scope>
</reference>
<organism evidence="2 3">
    <name type="scientific">Trichonephila inaurata madagascariensis</name>
    <dbReference type="NCBI Taxonomy" id="2747483"/>
    <lineage>
        <taxon>Eukaryota</taxon>
        <taxon>Metazoa</taxon>
        <taxon>Ecdysozoa</taxon>
        <taxon>Arthropoda</taxon>
        <taxon>Chelicerata</taxon>
        <taxon>Arachnida</taxon>
        <taxon>Araneae</taxon>
        <taxon>Araneomorphae</taxon>
        <taxon>Entelegynae</taxon>
        <taxon>Araneoidea</taxon>
        <taxon>Nephilidae</taxon>
        <taxon>Trichonephila</taxon>
        <taxon>Trichonephila inaurata</taxon>
    </lineage>
</organism>
<sequence>MASKTIIFSIAISFAVLLQCAIAANQQEDVPNAINGAAETIQNAIMKAANEVAKDGLDDGANIIGQKLLDLGSRIANEIEEAGNTVVRDGLDVGADEIAAAMESGADEIANAIHGWFLLYSSHCPQMVQRCNFREKMSTTPSKQYSSKDIVLFENGTPK</sequence>
<keyword evidence="1" id="KW-0732">Signal</keyword>
<dbReference type="AlphaFoldDB" id="A0A8X7BX93"/>
<dbReference type="OrthoDB" id="10439613at2759"/>
<feature type="signal peptide" evidence="1">
    <location>
        <begin position="1"/>
        <end position="23"/>
    </location>
</feature>
<feature type="chain" id="PRO_5036452850" evidence="1">
    <location>
        <begin position="24"/>
        <end position="159"/>
    </location>
</feature>
<evidence type="ECO:0000313" key="2">
    <source>
        <dbReference type="EMBL" id="GFY45289.1"/>
    </source>
</evidence>
<dbReference type="EMBL" id="BMAV01004746">
    <property type="protein sequence ID" value="GFY45289.1"/>
    <property type="molecule type" value="Genomic_DNA"/>
</dbReference>
<evidence type="ECO:0000256" key="1">
    <source>
        <dbReference type="SAM" id="SignalP"/>
    </source>
</evidence>
<comment type="caution">
    <text evidence="2">The sequence shown here is derived from an EMBL/GenBank/DDBJ whole genome shotgun (WGS) entry which is preliminary data.</text>
</comment>
<dbReference type="Proteomes" id="UP000886998">
    <property type="component" value="Unassembled WGS sequence"/>
</dbReference>
<evidence type="ECO:0000313" key="3">
    <source>
        <dbReference type="Proteomes" id="UP000886998"/>
    </source>
</evidence>
<protein>
    <submittedName>
        <fullName evidence="2">Uncharacterized protein</fullName>
    </submittedName>
</protein>
<gene>
    <name evidence="2" type="ORF">TNIN_159441</name>
</gene>
<proteinExistence type="predicted"/>
<name>A0A8X7BX93_9ARAC</name>